<feature type="transmembrane region" description="Helical" evidence="7">
    <location>
        <begin position="205"/>
        <end position="223"/>
    </location>
</feature>
<evidence type="ECO:0000256" key="3">
    <source>
        <dbReference type="ARBA" id="ARBA00022692"/>
    </source>
</evidence>
<keyword evidence="2" id="KW-1003">Cell membrane</keyword>
<dbReference type="SMART" id="SM00014">
    <property type="entry name" value="acidPPc"/>
    <property type="match status" value="1"/>
</dbReference>
<dbReference type="RefSeq" id="WP_193920503.1">
    <property type="nucleotide sequence ID" value="NZ_JADEXS020000001.1"/>
</dbReference>
<dbReference type="GO" id="GO:0016787">
    <property type="term" value="F:hydrolase activity"/>
    <property type="evidence" value="ECO:0007669"/>
    <property type="project" value="UniProtKB-KW"/>
</dbReference>
<dbReference type="AlphaFoldDB" id="A0A8J7A0B5"/>
<evidence type="ECO:0000313" key="10">
    <source>
        <dbReference type="Proteomes" id="UP000622533"/>
    </source>
</evidence>
<feature type="transmembrane region" description="Helical" evidence="7">
    <location>
        <begin position="111"/>
        <end position="132"/>
    </location>
</feature>
<evidence type="ECO:0000259" key="8">
    <source>
        <dbReference type="SMART" id="SM00014"/>
    </source>
</evidence>
<feature type="transmembrane region" description="Helical" evidence="7">
    <location>
        <begin position="77"/>
        <end position="104"/>
    </location>
</feature>
<evidence type="ECO:0000256" key="1">
    <source>
        <dbReference type="ARBA" id="ARBA00004651"/>
    </source>
</evidence>
<keyword evidence="10" id="KW-1185">Reference proteome</keyword>
<dbReference type="Gene3D" id="1.20.144.10">
    <property type="entry name" value="Phosphatidic acid phosphatase type 2/haloperoxidase"/>
    <property type="match status" value="1"/>
</dbReference>
<dbReference type="PANTHER" id="PTHR14969:SF62">
    <property type="entry name" value="DECAPRENYLPHOSPHORYL-5-PHOSPHORIBOSE PHOSPHATASE RV3807C-RELATED"/>
    <property type="match status" value="1"/>
</dbReference>
<evidence type="ECO:0000256" key="6">
    <source>
        <dbReference type="ARBA" id="ARBA00023136"/>
    </source>
</evidence>
<protein>
    <submittedName>
        <fullName evidence="9">Phosphatase PAP2 family protein</fullName>
    </submittedName>
</protein>
<evidence type="ECO:0000256" key="4">
    <source>
        <dbReference type="ARBA" id="ARBA00022801"/>
    </source>
</evidence>
<name>A0A8J7A0B5_DESMC</name>
<gene>
    <name evidence="9" type="ORF">IQ276_24465</name>
</gene>
<dbReference type="InterPro" id="IPR000326">
    <property type="entry name" value="PAP2/HPO"/>
</dbReference>
<keyword evidence="6 7" id="KW-0472">Membrane</keyword>
<feature type="transmembrane region" description="Helical" evidence="7">
    <location>
        <begin position="21"/>
        <end position="40"/>
    </location>
</feature>
<evidence type="ECO:0000313" key="9">
    <source>
        <dbReference type="EMBL" id="MBE9025459.1"/>
    </source>
</evidence>
<dbReference type="InterPro" id="IPR036938">
    <property type="entry name" value="PAP2/HPO_sf"/>
</dbReference>
<dbReference type="EMBL" id="JADEXS010000419">
    <property type="protein sequence ID" value="MBE9025459.1"/>
    <property type="molecule type" value="Genomic_DNA"/>
</dbReference>
<evidence type="ECO:0000256" key="2">
    <source>
        <dbReference type="ARBA" id="ARBA00022475"/>
    </source>
</evidence>
<dbReference type="Proteomes" id="UP000622533">
    <property type="component" value="Unassembled WGS sequence"/>
</dbReference>
<dbReference type="CDD" id="cd03392">
    <property type="entry name" value="PAP2_like_2"/>
    <property type="match status" value="1"/>
</dbReference>
<sequence length="259" mass="28958">MQSVKKPNQESRSPLSFLKNLLIARWRSLLLLFIGVYLPLQVFEILAVKLRENEAGFPWDVPILLAVHSTANPQLDVLAVMLAIIGSPWTGIPIVAAIALILLLQKRWRSLAYVLTTSVGSFIINLIAKGFMHRVRPQLWKSIAPESSFAFPSNHAMTSLTMVAILLILSWATPWRRLVFIFGSLYIIAIAWCRLYLGVHFPSDILAGWMVALAWAIGVSLIIKPYLTTAKSVDEEVAKDETTLLPEEKKLITEDSNAI</sequence>
<dbReference type="SUPFAM" id="SSF48317">
    <property type="entry name" value="Acid phosphatase/Vanadium-dependent haloperoxidase"/>
    <property type="match status" value="1"/>
</dbReference>
<proteinExistence type="predicted"/>
<feature type="domain" description="Phosphatidic acid phosphatase type 2/haloperoxidase" evidence="8">
    <location>
        <begin position="111"/>
        <end position="220"/>
    </location>
</feature>
<keyword evidence="5 7" id="KW-1133">Transmembrane helix</keyword>
<evidence type="ECO:0000256" key="5">
    <source>
        <dbReference type="ARBA" id="ARBA00022989"/>
    </source>
</evidence>
<comment type="subcellular location">
    <subcellularLocation>
        <location evidence="1">Cell membrane</location>
        <topology evidence="1">Multi-pass membrane protein</topology>
    </subcellularLocation>
</comment>
<keyword evidence="4" id="KW-0378">Hydrolase</keyword>
<reference evidence="9" key="1">
    <citation type="submission" date="2020-10" db="EMBL/GenBank/DDBJ databases">
        <authorList>
            <person name="Castelo-Branco R."/>
            <person name="Eusebio N."/>
            <person name="Adriana R."/>
            <person name="Vieira A."/>
            <person name="Brugerolle De Fraissinette N."/>
            <person name="Rezende De Castro R."/>
            <person name="Schneider M.P."/>
            <person name="Vasconcelos V."/>
            <person name="Leao P.N."/>
        </authorList>
    </citation>
    <scope>NUCLEOTIDE SEQUENCE</scope>
    <source>
        <strain evidence="9">LEGE 12446</strain>
    </source>
</reference>
<dbReference type="PANTHER" id="PTHR14969">
    <property type="entry name" value="SPHINGOSINE-1-PHOSPHATE PHOSPHOHYDROLASE"/>
    <property type="match status" value="1"/>
</dbReference>
<feature type="transmembrane region" description="Helical" evidence="7">
    <location>
        <begin position="152"/>
        <end position="171"/>
    </location>
</feature>
<accession>A0A8J7A0B5</accession>
<evidence type="ECO:0000256" key="7">
    <source>
        <dbReference type="SAM" id="Phobius"/>
    </source>
</evidence>
<keyword evidence="3 7" id="KW-0812">Transmembrane</keyword>
<comment type="caution">
    <text evidence="9">The sequence shown here is derived from an EMBL/GenBank/DDBJ whole genome shotgun (WGS) entry which is preliminary data.</text>
</comment>
<organism evidence="9 10">
    <name type="scientific">Desmonostoc muscorum LEGE 12446</name>
    <dbReference type="NCBI Taxonomy" id="1828758"/>
    <lineage>
        <taxon>Bacteria</taxon>
        <taxon>Bacillati</taxon>
        <taxon>Cyanobacteriota</taxon>
        <taxon>Cyanophyceae</taxon>
        <taxon>Nostocales</taxon>
        <taxon>Nostocaceae</taxon>
        <taxon>Desmonostoc</taxon>
    </lineage>
</organism>
<feature type="transmembrane region" description="Helical" evidence="7">
    <location>
        <begin position="178"/>
        <end position="199"/>
    </location>
</feature>
<dbReference type="GO" id="GO:0005886">
    <property type="term" value="C:plasma membrane"/>
    <property type="evidence" value="ECO:0007669"/>
    <property type="project" value="UniProtKB-SubCell"/>
</dbReference>
<dbReference type="Pfam" id="PF01569">
    <property type="entry name" value="PAP2"/>
    <property type="match status" value="1"/>
</dbReference>